<dbReference type="NCBIfam" id="TIGR00277">
    <property type="entry name" value="HDIG"/>
    <property type="match status" value="1"/>
</dbReference>
<accession>A0ABW8TFR2</accession>
<evidence type="ECO:0000313" key="3">
    <source>
        <dbReference type="Proteomes" id="UP001623592"/>
    </source>
</evidence>
<comment type="caution">
    <text evidence="2">The sequence shown here is derived from an EMBL/GenBank/DDBJ whole genome shotgun (WGS) entry which is preliminary data.</text>
</comment>
<gene>
    <name evidence="2" type="ORF">ACJDT4_09130</name>
</gene>
<dbReference type="InterPro" id="IPR006674">
    <property type="entry name" value="HD_domain"/>
</dbReference>
<evidence type="ECO:0000313" key="2">
    <source>
        <dbReference type="EMBL" id="MFL0250582.1"/>
    </source>
</evidence>
<dbReference type="SUPFAM" id="SSF109604">
    <property type="entry name" value="HD-domain/PDEase-like"/>
    <property type="match status" value="1"/>
</dbReference>
<sequence>MNTNDRINLILRNDKFNKYLNKNESLEKHREFCHHNINHFLDVARIAYIISLEEKLNLKKDIIYAAALLHDIGKWQQYESNIPHNEASAKLAVEILKVSNFNDSEINLVTNAIKNHRKKTEASTLSSILYKSDKLSRNCFNCKAIKKCNWSDDKKNFIITY</sequence>
<feature type="domain" description="HD" evidence="1">
    <location>
        <begin position="36"/>
        <end position="138"/>
    </location>
</feature>
<dbReference type="CDD" id="cd00077">
    <property type="entry name" value="HDc"/>
    <property type="match status" value="1"/>
</dbReference>
<dbReference type="PROSITE" id="PS51831">
    <property type="entry name" value="HD"/>
    <property type="match status" value="1"/>
</dbReference>
<dbReference type="Proteomes" id="UP001623592">
    <property type="component" value="Unassembled WGS sequence"/>
</dbReference>
<evidence type="ECO:0000259" key="1">
    <source>
        <dbReference type="PROSITE" id="PS51831"/>
    </source>
</evidence>
<protein>
    <submittedName>
        <fullName evidence="2">HD domain-containing protein</fullName>
    </submittedName>
</protein>
<dbReference type="RefSeq" id="WP_406787246.1">
    <property type="nucleotide sequence ID" value="NZ_JBJIAA010000006.1"/>
</dbReference>
<dbReference type="EMBL" id="JBJIAA010000006">
    <property type="protein sequence ID" value="MFL0250582.1"/>
    <property type="molecule type" value="Genomic_DNA"/>
</dbReference>
<dbReference type="Gene3D" id="1.10.3210.10">
    <property type="entry name" value="Hypothetical protein af1432"/>
    <property type="match status" value="1"/>
</dbReference>
<dbReference type="InterPro" id="IPR003607">
    <property type="entry name" value="HD/PDEase_dom"/>
</dbReference>
<dbReference type="InterPro" id="IPR006675">
    <property type="entry name" value="HDIG_dom"/>
</dbReference>
<organism evidence="2 3">
    <name type="scientific">Clostridium neuense</name>
    <dbReference type="NCBI Taxonomy" id="1728934"/>
    <lineage>
        <taxon>Bacteria</taxon>
        <taxon>Bacillati</taxon>
        <taxon>Bacillota</taxon>
        <taxon>Clostridia</taxon>
        <taxon>Eubacteriales</taxon>
        <taxon>Clostridiaceae</taxon>
        <taxon>Clostridium</taxon>
    </lineage>
</organism>
<name>A0ABW8TFR2_9CLOT</name>
<reference evidence="2 3" key="1">
    <citation type="submission" date="2024-11" db="EMBL/GenBank/DDBJ databases">
        <authorList>
            <person name="Heng Y.C."/>
            <person name="Lim A.C.H."/>
            <person name="Lee J.K.Y."/>
            <person name="Kittelmann S."/>
        </authorList>
    </citation>
    <scope>NUCLEOTIDE SEQUENCE [LARGE SCALE GENOMIC DNA]</scope>
    <source>
        <strain evidence="2 3">WILCCON 0114</strain>
    </source>
</reference>
<keyword evidence="3" id="KW-1185">Reference proteome</keyword>
<dbReference type="Pfam" id="PF01966">
    <property type="entry name" value="HD"/>
    <property type="match status" value="1"/>
</dbReference>
<dbReference type="SMART" id="SM00471">
    <property type="entry name" value="HDc"/>
    <property type="match status" value="1"/>
</dbReference>
<proteinExistence type="predicted"/>